<dbReference type="Pfam" id="PF08139">
    <property type="entry name" value="LPAM_1"/>
    <property type="match status" value="1"/>
</dbReference>
<dbReference type="EMBL" id="CP011859">
    <property type="protein sequence ID" value="AQY23209.1"/>
    <property type="molecule type" value="Genomic_DNA"/>
</dbReference>
<gene>
    <name evidence="3" type="ORF">AB406_2276</name>
</gene>
<dbReference type="RefSeq" id="WP_079208393.1">
    <property type="nucleotide sequence ID" value="NZ_CP011859.1"/>
</dbReference>
<evidence type="ECO:0000313" key="4">
    <source>
        <dbReference type="Proteomes" id="UP000189883"/>
    </source>
</evidence>
<name>A0A1S7DVR8_RIEAN</name>
<proteinExistence type="predicted"/>
<keyword evidence="2" id="KW-0732">Signal</keyword>
<sequence>MKKSLAFLSAVVLLTACNRNEDYTPKGNYENGFFILNEGYFGQNNGSIDYVSYGFSNTEEKVYQKVNSEALGDTPQSSYRNGDDLYIVVNNSNRLVKVNRYTMKKQAEVTTGLKNPRYMTVVNGKLYITNWGEAGDNTDDYILVLDAVTLKEVAKISVDYGVEKIFSFQNKIYALLQGGWSKNNKLAVINPSSNAVEKYYTIGYNPNGYLVEDNKVLITCKGDGFYDASANWAYTSTVDGSIWTLTASGVEKTYDWAQTPDKKESIQEIVKVNQSYFFLVDGKLHKAAVGSDLTKSTQVSETSFYRLSKLDEIFAVGLDGRNAKALFFNEAGLQKTISTGLYPNSVVE</sequence>
<protein>
    <recommendedName>
        <fullName evidence="1">Type IV secretion system putative lipoprotein virB7</fullName>
    </recommendedName>
</protein>
<dbReference type="Pfam" id="PF16819">
    <property type="entry name" value="DUF5074"/>
    <property type="match status" value="1"/>
</dbReference>
<evidence type="ECO:0000313" key="3">
    <source>
        <dbReference type="EMBL" id="AQY23209.1"/>
    </source>
</evidence>
<dbReference type="InterPro" id="IPR031815">
    <property type="entry name" value="DUF5074"/>
</dbReference>
<dbReference type="InterPro" id="IPR015943">
    <property type="entry name" value="WD40/YVTN_repeat-like_dom_sf"/>
</dbReference>
<evidence type="ECO:0000256" key="2">
    <source>
        <dbReference type="ARBA" id="ARBA00022729"/>
    </source>
</evidence>
<dbReference type="InterPro" id="IPR011044">
    <property type="entry name" value="Quino_amine_DH_bsu"/>
</dbReference>
<dbReference type="Proteomes" id="UP000189883">
    <property type="component" value="Chromosome"/>
</dbReference>
<dbReference type="Gene3D" id="2.130.10.10">
    <property type="entry name" value="YVTN repeat-like/Quinoprotein amine dehydrogenase"/>
    <property type="match status" value="1"/>
</dbReference>
<dbReference type="SUPFAM" id="SSF50969">
    <property type="entry name" value="YVTN repeat-like/Quinoprotein amine dehydrogenase"/>
    <property type="match status" value="1"/>
</dbReference>
<organism evidence="3 4">
    <name type="scientific">Riemerella anatipestifer</name>
    <name type="common">Moraxella anatipestifer</name>
    <dbReference type="NCBI Taxonomy" id="34085"/>
    <lineage>
        <taxon>Bacteria</taxon>
        <taxon>Pseudomonadati</taxon>
        <taxon>Bacteroidota</taxon>
        <taxon>Flavobacteriia</taxon>
        <taxon>Flavobacteriales</taxon>
        <taxon>Weeksellaceae</taxon>
        <taxon>Riemerella</taxon>
    </lineage>
</organism>
<dbReference type="AlphaFoldDB" id="A0A1S7DVR8"/>
<dbReference type="InterPro" id="IPR012640">
    <property type="entry name" value="Membr_lipoprot_lipid_attach_CS"/>
</dbReference>
<accession>A0A1S7DVR8</accession>
<dbReference type="PROSITE" id="PS51257">
    <property type="entry name" value="PROKAR_LIPOPROTEIN"/>
    <property type="match status" value="1"/>
</dbReference>
<evidence type="ECO:0000256" key="1">
    <source>
        <dbReference type="ARBA" id="ARBA00017922"/>
    </source>
</evidence>
<reference evidence="3 4" key="1">
    <citation type="submission" date="2015-06" db="EMBL/GenBank/DDBJ databases">
        <title>R. anatipestifer strain HXb2 is the most virulent strain so far, and the genome sequence would help us uncover the pathogenesis.</title>
        <authorList>
            <person name="Hu Q."/>
            <person name="Qi J."/>
            <person name="Bo H."/>
            <person name="Liu G."/>
            <person name="Tao M."/>
            <person name="Ding Y."/>
            <person name="Xue Y."/>
        </authorList>
    </citation>
    <scope>NUCLEOTIDE SEQUENCE [LARGE SCALE GENOMIC DNA]</scope>
    <source>
        <strain evidence="3 4">HXb2</strain>
    </source>
</reference>